<sequence>MPQKPGAPETEKNPDAKTPGEKNPAPWKPAPEGDKKPEKPMPDSNKKPEEKKSAPKGDADRKSAPKFKPQSPRKPETPKASAFPFTDVAENHWARPAIAYVAEKGYFNGKDKAVFAPNDAVTRGEFVTVLGRMAKVRTAEYTGGDFVDVARDRYYAPYIHWAAQAGLVQGIGNRKFDPDRPVTREEMAKIVEAYIQYLKKQPAQGASVAFQDADRIAPWAK</sequence>
<protein>
    <submittedName>
        <fullName evidence="3">Endoglucanase</fullName>
        <ecNumber evidence="3">3.2.1.4</ecNumber>
    </submittedName>
</protein>
<feature type="domain" description="SLH" evidence="2">
    <location>
        <begin position="81"/>
        <end position="144"/>
    </location>
</feature>
<proteinExistence type="predicted"/>
<dbReference type="KEGG" id="piv:NCTC13079_01298"/>
<dbReference type="RefSeq" id="WP_126465937.1">
    <property type="nucleotide sequence ID" value="NZ_LR134523.1"/>
</dbReference>
<keyword evidence="3" id="KW-0326">Glycosidase</keyword>
<dbReference type="InterPro" id="IPR051465">
    <property type="entry name" value="Cell_Envelope_Struct_Comp"/>
</dbReference>
<dbReference type="AlphaFoldDB" id="A0A448V2T7"/>
<dbReference type="EMBL" id="LR134523">
    <property type="protein sequence ID" value="VEJ36103.1"/>
    <property type="molecule type" value="Genomic_DNA"/>
</dbReference>
<feature type="domain" description="SLH" evidence="2">
    <location>
        <begin position="145"/>
        <end position="205"/>
    </location>
</feature>
<feature type="compositionally biased region" description="Basic and acidic residues" evidence="1">
    <location>
        <begin position="31"/>
        <end position="63"/>
    </location>
</feature>
<name>A0A448V2T7_9FIRM</name>
<dbReference type="GO" id="GO:0008810">
    <property type="term" value="F:cellulase activity"/>
    <property type="evidence" value="ECO:0007669"/>
    <property type="project" value="UniProtKB-EC"/>
</dbReference>
<accession>A0A448V2T7</accession>
<feature type="region of interest" description="Disordered" evidence="1">
    <location>
        <begin position="1"/>
        <end position="83"/>
    </location>
</feature>
<evidence type="ECO:0000256" key="1">
    <source>
        <dbReference type="SAM" id="MobiDB-lite"/>
    </source>
</evidence>
<gene>
    <name evidence="3" type="ORF">NCTC13079_01298</name>
</gene>
<dbReference type="OrthoDB" id="174569at2"/>
<dbReference type="PANTHER" id="PTHR43308:SF5">
    <property type="entry name" value="S-LAYER PROTEIN _ PEPTIDOGLYCAN ENDO-BETA-N-ACETYLGLUCOSAMINIDASE"/>
    <property type="match status" value="1"/>
</dbReference>
<keyword evidence="4" id="KW-1185">Reference proteome</keyword>
<dbReference type="Pfam" id="PF00395">
    <property type="entry name" value="SLH"/>
    <property type="match status" value="2"/>
</dbReference>
<dbReference type="InterPro" id="IPR001119">
    <property type="entry name" value="SLH_dom"/>
</dbReference>
<organism evidence="3 4">
    <name type="scientific">Aedoeadaptatus ivorii</name>
    <dbReference type="NCBI Taxonomy" id="54006"/>
    <lineage>
        <taxon>Bacteria</taxon>
        <taxon>Bacillati</taxon>
        <taxon>Bacillota</taxon>
        <taxon>Tissierellia</taxon>
        <taxon>Tissierellales</taxon>
        <taxon>Peptoniphilaceae</taxon>
        <taxon>Aedoeadaptatus</taxon>
    </lineage>
</organism>
<feature type="compositionally biased region" description="Basic and acidic residues" evidence="1">
    <location>
        <begin position="9"/>
        <end position="20"/>
    </location>
</feature>
<keyword evidence="3" id="KW-0378">Hydrolase</keyword>
<reference evidence="3 4" key="1">
    <citation type="submission" date="2018-12" db="EMBL/GenBank/DDBJ databases">
        <authorList>
            <consortium name="Pathogen Informatics"/>
        </authorList>
    </citation>
    <scope>NUCLEOTIDE SEQUENCE [LARGE SCALE GENOMIC DNA]</scope>
    <source>
        <strain evidence="3 4">NCTC13079</strain>
    </source>
</reference>
<evidence type="ECO:0000313" key="3">
    <source>
        <dbReference type="EMBL" id="VEJ36103.1"/>
    </source>
</evidence>
<dbReference type="PROSITE" id="PS51272">
    <property type="entry name" value="SLH"/>
    <property type="match status" value="2"/>
</dbReference>
<dbReference type="PANTHER" id="PTHR43308">
    <property type="entry name" value="OUTER MEMBRANE PROTEIN ALPHA-RELATED"/>
    <property type="match status" value="1"/>
</dbReference>
<dbReference type="Proteomes" id="UP000269544">
    <property type="component" value="Chromosome"/>
</dbReference>
<evidence type="ECO:0000313" key="4">
    <source>
        <dbReference type="Proteomes" id="UP000269544"/>
    </source>
</evidence>
<evidence type="ECO:0000259" key="2">
    <source>
        <dbReference type="PROSITE" id="PS51272"/>
    </source>
</evidence>
<dbReference type="EC" id="3.2.1.4" evidence="3"/>